<dbReference type="EMBL" id="UZAU01000251">
    <property type="status" value="NOT_ANNOTATED_CDS"/>
    <property type="molecule type" value="Genomic_DNA"/>
</dbReference>
<dbReference type="EnsemblPlants" id="evm.model.03.344">
    <property type="protein sequence ID" value="cds.evm.model.03.344"/>
    <property type="gene ID" value="evm.TU.03.344"/>
</dbReference>
<sequence>MLPKLAANEAAAKGAKLALTKEKGQPPGESDVHGPGNLPYIIVVAMARRSLKHLYNAQVKALGNEEDGALT</sequence>
<organism evidence="1 2">
    <name type="scientific">Cannabis sativa</name>
    <name type="common">Hemp</name>
    <name type="synonym">Marijuana</name>
    <dbReference type="NCBI Taxonomy" id="3483"/>
    <lineage>
        <taxon>Eukaryota</taxon>
        <taxon>Viridiplantae</taxon>
        <taxon>Streptophyta</taxon>
        <taxon>Embryophyta</taxon>
        <taxon>Tracheophyta</taxon>
        <taxon>Spermatophyta</taxon>
        <taxon>Magnoliopsida</taxon>
        <taxon>eudicotyledons</taxon>
        <taxon>Gunneridae</taxon>
        <taxon>Pentapetalae</taxon>
        <taxon>rosids</taxon>
        <taxon>fabids</taxon>
        <taxon>Rosales</taxon>
        <taxon>Cannabaceae</taxon>
        <taxon>Cannabis</taxon>
    </lineage>
</organism>
<protein>
    <submittedName>
        <fullName evidence="1">Uncharacterized protein</fullName>
    </submittedName>
</protein>
<reference evidence="1" key="2">
    <citation type="submission" date="2021-03" db="UniProtKB">
        <authorList>
            <consortium name="EnsemblPlants"/>
        </authorList>
    </citation>
    <scope>IDENTIFICATION</scope>
</reference>
<keyword evidence="2" id="KW-1185">Reference proteome</keyword>
<evidence type="ECO:0000313" key="1">
    <source>
        <dbReference type="EnsemblPlants" id="cds.evm.model.03.344"/>
    </source>
</evidence>
<evidence type="ECO:0000313" key="2">
    <source>
        <dbReference type="Proteomes" id="UP000596661"/>
    </source>
</evidence>
<name>A0A803P8N0_CANSA</name>
<reference evidence="1" key="1">
    <citation type="submission" date="2018-11" db="EMBL/GenBank/DDBJ databases">
        <authorList>
            <person name="Grassa J C."/>
        </authorList>
    </citation>
    <scope>NUCLEOTIDE SEQUENCE [LARGE SCALE GENOMIC DNA]</scope>
</reference>
<proteinExistence type="predicted"/>
<dbReference type="Proteomes" id="UP000596661">
    <property type="component" value="Chromosome 3"/>
</dbReference>
<dbReference type="AlphaFoldDB" id="A0A803P8N0"/>
<dbReference type="Gramene" id="evm.model.03.344">
    <property type="protein sequence ID" value="cds.evm.model.03.344"/>
    <property type="gene ID" value="evm.TU.03.344"/>
</dbReference>
<accession>A0A803P8N0</accession>